<sequence length="164" mass="18968">MIHNHLQRALSLARRTGDRLLVVDRYDEDGGYVVMDVDEYERLIDAAAQIEGMEGMDEENEDEDDFCPECEEKEEEMPEIPDFDEENDYFSDRIFAGGRELDNTQDYGRINTVSEIGAPRQNKSRKRWEIPSEVKQAGEEAAPEDGFSEAQNQADDDRYYLETI</sequence>
<feature type="compositionally biased region" description="Basic and acidic residues" evidence="1">
    <location>
        <begin position="155"/>
        <end position="164"/>
    </location>
</feature>
<name>A0A1F5SII1_9BACT</name>
<protein>
    <submittedName>
        <fullName evidence="2">Uncharacterized protein</fullName>
    </submittedName>
</protein>
<reference evidence="2 3" key="1">
    <citation type="journal article" date="2016" name="Nat. Commun.">
        <title>Thousands of microbial genomes shed light on interconnected biogeochemical processes in an aquifer system.</title>
        <authorList>
            <person name="Anantharaman K."/>
            <person name="Brown C.T."/>
            <person name="Hug L.A."/>
            <person name="Sharon I."/>
            <person name="Castelle C.J."/>
            <person name="Probst A.J."/>
            <person name="Thomas B.C."/>
            <person name="Singh A."/>
            <person name="Wilkins M.J."/>
            <person name="Karaoz U."/>
            <person name="Brodie E.L."/>
            <person name="Williams K.H."/>
            <person name="Hubbard S.S."/>
            <person name="Banfield J.F."/>
        </authorList>
    </citation>
    <scope>NUCLEOTIDE SEQUENCE [LARGE SCALE GENOMIC DNA]</scope>
</reference>
<organism evidence="2 3">
    <name type="scientific">Candidatus Falkowbacteria bacterium RIFOXYA2_FULL_47_9</name>
    <dbReference type="NCBI Taxonomy" id="1797995"/>
    <lineage>
        <taxon>Bacteria</taxon>
        <taxon>Candidatus Falkowiibacteriota</taxon>
    </lineage>
</organism>
<dbReference type="EMBL" id="MFGC01000047">
    <property type="protein sequence ID" value="OGF26484.1"/>
    <property type="molecule type" value="Genomic_DNA"/>
</dbReference>
<gene>
    <name evidence="2" type="ORF">A2242_04215</name>
</gene>
<evidence type="ECO:0000313" key="2">
    <source>
        <dbReference type="EMBL" id="OGF26484.1"/>
    </source>
</evidence>
<feature type="region of interest" description="Disordered" evidence="1">
    <location>
        <begin position="134"/>
        <end position="164"/>
    </location>
</feature>
<comment type="caution">
    <text evidence="2">The sequence shown here is derived from an EMBL/GenBank/DDBJ whole genome shotgun (WGS) entry which is preliminary data.</text>
</comment>
<accession>A0A1F5SII1</accession>
<proteinExistence type="predicted"/>
<evidence type="ECO:0000313" key="3">
    <source>
        <dbReference type="Proteomes" id="UP000178925"/>
    </source>
</evidence>
<evidence type="ECO:0000256" key="1">
    <source>
        <dbReference type="SAM" id="MobiDB-lite"/>
    </source>
</evidence>
<dbReference type="STRING" id="1797995.A2242_04215"/>
<dbReference type="Proteomes" id="UP000178925">
    <property type="component" value="Unassembled WGS sequence"/>
</dbReference>
<dbReference type="AlphaFoldDB" id="A0A1F5SII1"/>